<sequence length="447" mass="49774">MTGHYKAYPEYKNSGHKWLGDIPSQWNIWRAKRIFSSVRVAAKDTDEQLAASQKYGVVPQSLMMKLNSAKVMLALKGTDSFRHVEKDNFVISLRSFEGGIEHSAYEGCVSPAYTVLEASLHMHSAFYKYLLKCEPFIAALQSSTDSLRDGKSISYEQFGAIHLPYCSYEEQQKIASFLDHETAKIDTLITKQEKLIELLKEKRQAVISHAVTKGLNPNTPMKNSGVEWLGEVPEHWGTSRLKFVTSIFGRIGFRGYTTDDIVDEGEGALVLSPSNVLNGKLDLNSKAYLSWDKYYESPEIIVEPNDILLVKTGSTYGKSAIVESNSEPMTINPQMALLKKSKISAKYLAYVMSSDLIKAIIKVSNTGSGMPTMTQENINSFPIPTPSDSEAKNIVNFLDQRTTNIDNLIKLAGKAIEIINKRKAALISAAVTGKIDVRNWQPQGDQK</sequence>
<dbReference type="Gene3D" id="1.10.287.1120">
    <property type="entry name" value="Bipartite methylase S protein"/>
    <property type="match status" value="1"/>
</dbReference>
<organism evidence="5 6">
    <name type="scientific">Marinomonas pontica</name>
    <dbReference type="NCBI Taxonomy" id="264739"/>
    <lineage>
        <taxon>Bacteria</taxon>
        <taxon>Pseudomonadati</taxon>
        <taxon>Pseudomonadota</taxon>
        <taxon>Gammaproteobacteria</taxon>
        <taxon>Oceanospirillales</taxon>
        <taxon>Oceanospirillaceae</taxon>
        <taxon>Marinomonas</taxon>
    </lineage>
</organism>
<dbReference type="Proteomes" id="UP001307608">
    <property type="component" value="Chromosome"/>
</dbReference>
<comment type="similarity">
    <text evidence="1">Belongs to the type-I restriction system S methylase family.</text>
</comment>
<dbReference type="Gene3D" id="3.90.220.20">
    <property type="entry name" value="DNA methylase specificity domains"/>
    <property type="match status" value="2"/>
</dbReference>
<reference evidence="5 6" key="1">
    <citation type="submission" date="2023-01" db="EMBL/GenBank/DDBJ databases">
        <title>Complete genome sequence of Marinomonas pontica strain 200518_36.</title>
        <authorList>
            <person name="Ueki S."/>
            <person name="Gajardo G."/>
            <person name="Maruyama F."/>
        </authorList>
    </citation>
    <scope>NUCLEOTIDE SEQUENCE [LARGE SCALE GENOMIC DNA]</scope>
    <source>
        <strain evidence="5 6">200518_36</strain>
    </source>
</reference>
<gene>
    <name evidence="5" type="ORF">MACH16_04810</name>
</gene>
<evidence type="ECO:0000313" key="5">
    <source>
        <dbReference type="EMBL" id="BDX01733.1"/>
    </source>
</evidence>
<dbReference type="InterPro" id="IPR044946">
    <property type="entry name" value="Restrct_endonuc_typeI_TRD_sf"/>
</dbReference>
<evidence type="ECO:0000313" key="6">
    <source>
        <dbReference type="Proteomes" id="UP001307608"/>
    </source>
</evidence>
<dbReference type="RefSeq" id="WP_338265068.1">
    <property type="nucleotide sequence ID" value="NZ_AP027271.1"/>
</dbReference>
<dbReference type="SUPFAM" id="SSF116734">
    <property type="entry name" value="DNA methylase specificity domain"/>
    <property type="match status" value="2"/>
</dbReference>
<dbReference type="InterPro" id="IPR051212">
    <property type="entry name" value="Type-I_RE_S_subunit"/>
</dbReference>
<proteinExistence type="inferred from homology"/>
<keyword evidence="2" id="KW-0680">Restriction system</keyword>
<evidence type="ECO:0000259" key="4">
    <source>
        <dbReference type="Pfam" id="PF01420"/>
    </source>
</evidence>
<evidence type="ECO:0000256" key="1">
    <source>
        <dbReference type="ARBA" id="ARBA00010923"/>
    </source>
</evidence>
<keyword evidence="6" id="KW-1185">Reference proteome</keyword>
<protein>
    <submittedName>
        <fullName evidence="5">Restriction modification system DNA specificity domain-containing protein</fullName>
    </submittedName>
</protein>
<keyword evidence="3" id="KW-0238">DNA-binding</keyword>
<dbReference type="InterPro" id="IPR000055">
    <property type="entry name" value="Restrct_endonuc_typeI_TRD"/>
</dbReference>
<dbReference type="EMBL" id="AP027271">
    <property type="protein sequence ID" value="BDX01733.1"/>
    <property type="molecule type" value="Genomic_DNA"/>
</dbReference>
<feature type="domain" description="Type I restriction modification DNA specificity" evidence="4">
    <location>
        <begin position="299"/>
        <end position="405"/>
    </location>
</feature>
<evidence type="ECO:0000256" key="3">
    <source>
        <dbReference type="ARBA" id="ARBA00023125"/>
    </source>
</evidence>
<dbReference type="Pfam" id="PF01420">
    <property type="entry name" value="Methylase_S"/>
    <property type="match status" value="1"/>
</dbReference>
<name>A0ABM8F9Q0_9GAMM</name>
<evidence type="ECO:0000256" key="2">
    <source>
        <dbReference type="ARBA" id="ARBA00022747"/>
    </source>
</evidence>
<dbReference type="PANTHER" id="PTHR43140">
    <property type="entry name" value="TYPE-1 RESTRICTION ENZYME ECOKI SPECIFICITY PROTEIN"/>
    <property type="match status" value="1"/>
</dbReference>
<accession>A0ABM8F9Q0</accession>
<dbReference type="PANTHER" id="PTHR43140:SF1">
    <property type="entry name" value="TYPE I RESTRICTION ENZYME ECOKI SPECIFICITY SUBUNIT"/>
    <property type="match status" value="1"/>
</dbReference>